<comment type="subcellular location">
    <subcellularLocation>
        <location evidence="2">Endosome membrane</location>
        <topology evidence="2">Peripheral membrane protein</topology>
    </subcellularLocation>
    <subcellularLocation>
        <location evidence="1">Late endosome membrane</location>
    </subcellularLocation>
    <subcellularLocation>
        <location evidence="3">Lysosome membrane</location>
        <topology evidence="3">Peripheral membrane protein</topology>
        <orientation evidence="3">Cytoplasmic side</orientation>
    </subcellularLocation>
</comment>
<keyword evidence="5" id="KW-0479">Metal-binding</keyword>
<dbReference type="PANTHER" id="PTHR23292:SF14">
    <property type="entry name" value="FI16615P1-RELATED"/>
    <property type="match status" value="1"/>
</dbReference>
<evidence type="ECO:0000259" key="9">
    <source>
        <dbReference type="SMART" id="SM00714"/>
    </source>
</evidence>
<gene>
    <name evidence="10" type="ORF">PHAECO_LOCUS11265</name>
</gene>
<dbReference type="PANTHER" id="PTHR23292">
    <property type="entry name" value="LIPOPOLYSACCHARIDE-INDUCED TUMOR NECROSIS FACTOR-ALPHA FACTOR"/>
    <property type="match status" value="1"/>
</dbReference>
<name>A0A9P0DWY8_PHACE</name>
<comment type="similarity">
    <text evidence="4">Belongs to the CDIP1/LITAF family.</text>
</comment>
<keyword evidence="11" id="KW-1185">Reference proteome</keyword>
<keyword evidence="6" id="KW-0862">Zinc</keyword>
<reference evidence="10" key="2">
    <citation type="submission" date="2022-10" db="EMBL/GenBank/DDBJ databases">
        <authorList>
            <consortium name="ENA_rothamsted_submissions"/>
            <consortium name="culmorum"/>
            <person name="King R."/>
        </authorList>
    </citation>
    <scope>NUCLEOTIDE SEQUENCE</scope>
</reference>
<evidence type="ECO:0000256" key="4">
    <source>
        <dbReference type="ARBA" id="ARBA00005975"/>
    </source>
</evidence>
<evidence type="ECO:0000256" key="3">
    <source>
        <dbReference type="ARBA" id="ARBA00004630"/>
    </source>
</evidence>
<organism evidence="10 11">
    <name type="scientific">Phaedon cochleariae</name>
    <name type="common">Mustard beetle</name>
    <dbReference type="NCBI Taxonomy" id="80249"/>
    <lineage>
        <taxon>Eukaryota</taxon>
        <taxon>Metazoa</taxon>
        <taxon>Ecdysozoa</taxon>
        <taxon>Arthropoda</taxon>
        <taxon>Hexapoda</taxon>
        <taxon>Insecta</taxon>
        <taxon>Pterygota</taxon>
        <taxon>Neoptera</taxon>
        <taxon>Endopterygota</taxon>
        <taxon>Coleoptera</taxon>
        <taxon>Polyphaga</taxon>
        <taxon>Cucujiformia</taxon>
        <taxon>Chrysomeloidea</taxon>
        <taxon>Chrysomelidae</taxon>
        <taxon>Chrysomelinae</taxon>
        <taxon>Chrysomelini</taxon>
        <taxon>Phaedon</taxon>
    </lineage>
</organism>
<evidence type="ECO:0000256" key="6">
    <source>
        <dbReference type="ARBA" id="ARBA00022833"/>
    </source>
</evidence>
<evidence type="ECO:0000256" key="1">
    <source>
        <dbReference type="ARBA" id="ARBA00004414"/>
    </source>
</evidence>
<reference evidence="10" key="1">
    <citation type="submission" date="2022-01" db="EMBL/GenBank/DDBJ databases">
        <authorList>
            <person name="King R."/>
        </authorList>
    </citation>
    <scope>NUCLEOTIDE SEQUENCE</scope>
</reference>
<keyword evidence="7" id="KW-0472">Membrane</keyword>
<accession>A0A9P0DWY8</accession>
<dbReference type="GO" id="GO:0008270">
    <property type="term" value="F:zinc ion binding"/>
    <property type="evidence" value="ECO:0007669"/>
    <property type="project" value="TreeGrafter"/>
</dbReference>
<evidence type="ECO:0000313" key="11">
    <source>
        <dbReference type="Proteomes" id="UP001153737"/>
    </source>
</evidence>
<dbReference type="GO" id="GO:0031902">
    <property type="term" value="C:late endosome membrane"/>
    <property type="evidence" value="ECO:0007669"/>
    <property type="project" value="UniProtKB-SubCell"/>
</dbReference>
<feature type="region of interest" description="Disordered" evidence="8">
    <location>
        <begin position="1"/>
        <end position="40"/>
    </location>
</feature>
<dbReference type="AlphaFoldDB" id="A0A9P0DWY8"/>
<dbReference type="EMBL" id="OU896713">
    <property type="protein sequence ID" value="CAH1177014.1"/>
    <property type="molecule type" value="Genomic_DNA"/>
</dbReference>
<dbReference type="SMART" id="SM00714">
    <property type="entry name" value="LITAF"/>
    <property type="match status" value="1"/>
</dbReference>
<feature type="compositionally biased region" description="Basic and acidic residues" evidence="8">
    <location>
        <begin position="1"/>
        <end position="17"/>
    </location>
</feature>
<proteinExistence type="inferred from homology"/>
<evidence type="ECO:0000256" key="5">
    <source>
        <dbReference type="ARBA" id="ARBA00022723"/>
    </source>
</evidence>
<dbReference type="Proteomes" id="UP001153737">
    <property type="component" value="Chromosome 7"/>
</dbReference>
<sequence>MDDELGKDGTKEEDRVTVSEATSEIQLETPEPNKTLPITNIPKIHKNDNTAKKNDGQCTVKEILNEILDCQVVRISTNQIPCKNAQTSETNDASADKTSQVASDMLPTNDESVPSKVVTVKQILGEVLNYTVCRQTVPAEFSEPSTSSRAHASSTHRRADFHVFRAGVINSSHLLHSESAKSFGKVLPSYSSVLRMGPAHKLSVSSDSFPVRRPPPSYAEVEGLFEAASPSAGSSESAILGPDPVYVVCPVCRTVVVTDVERERSSATHLLALVLCLFFCWPCCLLPYCMHSCSYSYHSCPNCRHYFGMYRPF</sequence>
<evidence type="ECO:0000313" key="10">
    <source>
        <dbReference type="EMBL" id="CAH1177014.1"/>
    </source>
</evidence>
<dbReference type="InterPro" id="IPR037519">
    <property type="entry name" value="LITAF_fam"/>
</dbReference>
<protein>
    <recommendedName>
        <fullName evidence="9">LITAF domain-containing protein</fullName>
    </recommendedName>
</protein>
<dbReference type="OrthoDB" id="5599753at2759"/>
<evidence type="ECO:0000256" key="2">
    <source>
        <dbReference type="ARBA" id="ARBA00004481"/>
    </source>
</evidence>
<feature type="domain" description="LITAF" evidence="9">
    <location>
        <begin position="244"/>
        <end position="312"/>
    </location>
</feature>
<evidence type="ECO:0000256" key="8">
    <source>
        <dbReference type="SAM" id="MobiDB-lite"/>
    </source>
</evidence>
<evidence type="ECO:0000256" key="7">
    <source>
        <dbReference type="ARBA" id="ARBA00023136"/>
    </source>
</evidence>
<dbReference type="GO" id="GO:0005765">
    <property type="term" value="C:lysosomal membrane"/>
    <property type="evidence" value="ECO:0007669"/>
    <property type="project" value="UniProtKB-SubCell"/>
</dbReference>
<dbReference type="InterPro" id="IPR006629">
    <property type="entry name" value="LITAF"/>
</dbReference>
<dbReference type="Pfam" id="PF10601">
    <property type="entry name" value="zf-LITAF-like"/>
    <property type="match status" value="1"/>
</dbReference>